<gene>
    <name evidence="2" type="ORF">FUG_LOCUS72971</name>
    <name evidence="1" type="ORF">MDCFG202_LOCUS518609</name>
</gene>
<reference evidence="2" key="1">
    <citation type="submission" date="2019-04" db="EMBL/GenBank/DDBJ databases">
        <authorList>
            <person name="Melise S."/>
            <person name="Noan J."/>
            <person name="Okalmin O."/>
        </authorList>
    </citation>
    <scope>NUCLEOTIDE SEQUENCE</scope>
    <source>
        <strain evidence="2">FN9</strain>
    </source>
</reference>
<organism evidence="2">
    <name type="scientific">Gibberella zeae</name>
    <name type="common">Wheat head blight fungus</name>
    <name type="synonym">Fusarium graminearum</name>
    <dbReference type="NCBI Taxonomy" id="5518"/>
    <lineage>
        <taxon>Eukaryota</taxon>
        <taxon>Fungi</taxon>
        <taxon>Dikarya</taxon>
        <taxon>Ascomycota</taxon>
        <taxon>Pezizomycotina</taxon>
        <taxon>Sordariomycetes</taxon>
        <taxon>Hypocreomycetidae</taxon>
        <taxon>Hypocreales</taxon>
        <taxon>Nectriaceae</taxon>
        <taxon>Fusarium</taxon>
    </lineage>
</organism>
<reference evidence="1" key="2">
    <citation type="submission" date="2021-03" db="EMBL/GenBank/DDBJ databases">
        <authorList>
            <person name="Alouane T."/>
            <person name="Langin T."/>
            <person name="Bonhomme L."/>
        </authorList>
    </citation>
    <scope>NUCLEOTIDE SEQUENCE</scope>
    <source>
        <strain evidence="1">MDC_Fg202</strain>
    </source>
</reference>
<dbReference type="Proteomes" id="UP000746612">
    <property type="component" value="Unassembled WGS sequence"/>
</dbReference>
<dbReference type="AlphaFoldDB" id="A0A4E9DN69"/>
<accession>A0A4E9DN69</accession>
<dbReference type="InterPro" id="IPR012338">
    <property type="entry name" value="Beta-lactam/transpept-like"/>
</dbReference>
<dbReference type="Gene3D" id="3.40.710.10">
    <property type="entry name" value="DD-peptidase/beta-lactamase superfamily"/>
    <property type="match status" value="1"/>
</dbReference>
<proteinExistence type="predicted"/>
<name>A0A4E9DN69_GIBZA</name>
<evidence type="ECO:0000313" key="2">
    <source>
        <dbReference type="EMBL" id="VIO53374.1"/>
    </source>
</evidence>
<evidence type="ECO:0000313" key="1">
    <source>
        <dbReference type="EMBL" id="CAG2006235.1"/>
    </source>
</evidence>
<dbReference type="EMBL" id="CAAKMV010000055">
    <property type="protein sequence ID" value="VIO53374.1"/>
    <property type="molecule type" value="Genomic_DNA"/>
</dbReference>
<sequence>MSPIRLSPLPKSSSFVTKHERMIAQRPRHVCVAFEVLSDQKPYHIIYSTDSYSHRQPGFKMQVNTNRSFYIPTLLSTSTRPCPDQFLHICLFTIETAPTPTWLIAITTGLNSAAPESTLLSVVATLDQVQQQSVQGGIQNAGSDLYLLTPETDLGGCDLWSTPPDFNSFLWHLFLKDDGLLTPQSLSLITSQQATSSEVVTKQIRLSNGGMLTKAYPTQIPPNIGVGSTIALHDIPGQRPKGSIGGVGLPSVHWKRSTANIKKQWYDPINRVCGALYMQLVPAGLSQVTDLLVQLETTVYKDIKAEEVYKSKV</sequence>
<dbReference type="EMBL" id="CAJPIJ010000184">
    <property type="protein sequence ID" value="CAG2006235.1"/>
    <property type="molecule type" value="Genomic_DNA"/>
</dbReference>
<protein>
    <submittedName>
        <fullName evidence="2">Uncharacterized protein</fullName>
    </submittedName>
</protein>